<organism evidence="1 2">
    <name type="scientific">candidate division WWE3 bacterium RIFCSPLOWO2_01_FULL_42_11</name>
    <dbReference type="NCBI Taxonomy" id="1802627"/>
    <lineage>
        <taxon>Bacteria</taxon>
        <taxon>Katanobacteria</taxon>
    </lineage>
</organism>
<proteinExistence type="predicted"/>
<dbReference type="EMBL" id="MEVK01000019">
    <property type="protein sequence ID" value="OGC59261.1"/>
    <property type="molecule type" value="Genomic_DNA"/>
</dbReference>
<comment type="caution">
    <text evidence="1">The sequence shown here is derived from an EMBL/GenBank/DDBJ whole genome shotgun (WGS) entry which is preliminary data.</text>
</comment>
<dbReference type="AlphaFoldDB" id="A0A1F4VPZ1"/>
<sequence length="218" mass="25808">MKSEYLAWNHLTLLDPTTDSINTSYNDGYLFTRVAKNHLIQTRSLRIDLQDFEFSSENRRILNKSEFIELRVENLPMNEEEYHWKIHKMGYQFYSEKIGEESFSANMIRNICLDSDRSNFNNLFIYHIGDDSVGYAITFNNGEFMHYAYPFYDFKRFPDIGMALMTKAVSWAHGKGKRYVYLGSVTRATDRYKLQFNNLKWFDGAKWNTDLGELKSLL</sequence>
<evidence type="ECO:0000313" key="1">
    <source>
        <dbReference type="EMBL" id="OGC59261.1"/>
    </source>
</evidence>
<dbReference type="Proteomes" id="UP000178964">
    <property type="component" value="Unassembled WGS sequence"/>
</dbReference>
<protein>
    <recommendedName>
        <fullName evidence="3">N-end rule aminoacyl transferase C-terminal domain-containing protein</fullName>
    </recommendedName>
</protein>
<evidence type="ECO:0008006" key="3">
    <source>
        <dbReference type="Google" id="ProtNLM"/>
    </source>
</evidence>
<accession>A0A1F4VPZ1</accession>
<dbReference type="SUPFAM" id="SSF55729">
    <property type="entry name" value="Acyl-CoA N-acyltransferases (Nat)"/>
    <property type="match status" value="1"/>
</dbReference>
<reference evidence="1 2" key="1">
    <citation type="journal article" date="2016" name="Nat. Commun.">
        <title>Thousands of microbial genomes shed light on interconnected biogeochemical processes in an aquifer system.</title>
        <authorList>
            <person name="Anantharaman K."/>
            <person name="Brown C.T."/>
            <person name="Hug L.A."/>
            <person name="Sharon I."/>
            <person name="Castelle C.J."/>
            <person name="Probst A.J."/>
            <person name="Thomas B.C."/>
            <person name="Singh A."/>
            <person name="Wilkins M.J."/>
            <person name="Karaoz U."/>
            <person name="Brodie E.L."/>
            <person name="Williams K.H."/>
            <person name="Hubbard S.S."/>
            <person name="Banfield J.F."/>
        </authorList>
    </citation>
    <scope>NUCLEOTIDE SEQUENCE [LARGE SCALE GENOMIC DNA]</scope>
</reference>
<evidence type="ECO:0000313" key="2">
    <source>
        <dbReference type="Proteomes" id="UP000178964"/>
    </source>
</evidence>
<gene>
    <name evidence="1" type="ORF">A3A70_00740</name>
</gene>
<dbReference type="Gene3D" id="3.40.630.30">
    <property type="match status" value="1"/>
</dbReference>
<dbReference type="InterPro" id="IPR016181">
    <property type="entry name" value="Acyl_CoA_acyltransferase"/>
</dbReference>
<name>A0A1F4VPZ1_UNCKA</name>